<gene>
    <name evidence="1" type="ORF">S06H3_12216</name>
</gene>
<reference evidence="1" key="1">
    <citation type="journal article" date="2014" name="Front. Microbiol.">
        <title>High frequency of phylogenetically diverse reductive dehalogenase-homologous genes in deep subseafloor sedimentary metagenomes.</title>
        <authorList>
            <person name="Kawai M."/>
            <person name="Futagami T."/>
            <person name="Toyoda A."/>
            <person name="Takaki Y."/>
            <person name="Nishi S."/>
            <person name="Hori S."/>
            <person name="Arai W."/>
            <person name="Tsubouchi T."/>
            <person name="Morono Y."/>
            <person name="Uchiyama I."/>
            <person name="Ito T."/>
            <person name="Fujiyama A."/>
            <person name="Inagaki F."/>
            <person name="Takami H."/>
        </authorList>
    </citation>
    <scope>NUCLEOTIDE SEQUENCE</scope>
    <source>
        <strain evidence="1">Expedition CK06-06</strain>
    </source>
</reference>
<proteinExistence type="predicted"/>
<comment type="caution">
    <text evidence="1">The sequence shown here is derived from an EMBL/GenBank/DDBJ whole genome shotgun (WGS) entry which is preliminary data.</text>
</comment>
<dbReference type="EMBL" id="BARV01005987">
    <property type="protein sequence ID" value="GAI06265.1"/>
    <property type="molecule type" value="Genomic_DNA"/>
</dbReference>
<sequence length="47" mass="5357">MDKQKNYENLVRTVRANIVEKLKTSSLQSLAGDLNVPYAYITYFSSS</sequence>
<accession>X1LV22</accession>
<feature type="non-terminal residue" evidence="1">
    <location>
        <position position="47"/>
    </location>
</feature>
<dbReference type="AlphaFoldDB" id="X1LV22"/>
<protein>
    <submittedName>
        <fullName evidence="1">Uncharacterized protein</fullName>
    </submittedName>
</protein>
<evidence type="ECO:0000313" key="1">
    <source>
        <dbReference type="EMBL" id="GAI06265.1"/>
    </source>
</evidence>
<name>X1LV22_9ZZZZ</name>
<organism evidence="1">
    <name type="scientific">marine sediment metagenome</name>
    <dbReference type="NCBI Taxonomy" id="412755"/>
    <lineage>
        <taxon>unclassified sequences</taxon>
        <taxon>metagenomes</taxon>
        <taxon>ecological metagenomes</taxon>
    </lineage>
</organism>